<comment type="caution">
    <text evidence="1">The sequence shown here is derived from an EMBL/GenBank/DDBJ whole genome shotgun (WGS) entry which is preliminary data.</text>
</comment>
<gene>
    <name evidence="1" type="ORF">H0235_001684</name>
</gene>
<dbReference type="Proteomes" id="UP000600918">
    <property type="component" value="Unassembled WGS sequence"/>
</dbReference>
<accession>A0A834UHN3</accession>
<name>A0A834UHN3_VESPE</name>
<keyword evidence="2" id="KW-1185">Reference proteome</keyword>
<dbReference type="EMBL" id="JACSDY010000001">
    <property type="protein sequence ID" value="KAF7439293.1"/>
    <property type="molecule type" value="Genomic_DNA"/>
</dbReference>
<dbReference type="AlphaFoldDB" id="A0A834UHN3"/>
<organism evidence="1 2">
    <name type="scientific">Vespula pensylvanica</name>
    <name type="common">Western yellow jacket</name>
    <name type="synonym">Wasp</name>
    <dbReference type="NCBI Taxonomy" id="30213"/>
    <lineage>
        <taxon>Eukaryota</taxon>
        <taxon>Metazoa</taxon>
        <taxon>Ecdysozoa</taxon>
        <taxon>Arthropoda</taxon>
        <taxon>Hexapoda</taxon>
        <taxon>Insecta</taxon>
        <taxon>Pterygota</taxon>
        <taxon>Neoptera</taxon>
        <taxon>Endopterygota</taxon>
        <taxon>Hymenoptera</taxon>
        <taxon>Apocrita</taxon>
        <taxon>Aculeata</taxon>
        <taxon>Vespoidea</taxon>
        <taxon>Vespidae</taxon>
        <taxon>Vespinae</taxon>
        <taxon>Vespula</taxon>
    </lineage>
</organism>
<protein>
    <submittedName>
        <fullName evidence="1">Uncharacterized protein</fullName>
    </submittedName>
</protein>
<sequence length="174" mass="20220">MRDSAKGHAMRVKYLRQILLSQRGYRNESLSMKKINRSCYISLEQTTERLIEKAKGKDSKSVLIFGGPTFIFRNFISDLQQAVEEAVTDFLPLLYSIASFWRAADDKFVRAIQEWTIDHVLGTSRRWRNRKKLAIGQNANRDGGCTACPWLTDLRPDSTYSSQGMDEEYWDCHW</sequence>
<proteinExistence type="predicted"/>
<evidence type="ECO:0000313" key="1">
    <source>
        <dbReference type="EMBL" id="KAF7439293.1"/>
    </source>
</evidence>
<reference evidence="1" key="1">
    <citation type="journal article" date="2020" name="G3 (Bethesda)">
        <title>High-Quality Assemblies for Three Invasive Social Wasps from the &lt;i&gt;Vespula&lt;/i&gt; Genus.</title>
        <authorList>
            <person name="Harrop T.W.R."/>
            <person name="Guhlin J."/>
            <person name="McLaughlin G.M."/>
            <person name="Permina E."/>
            <person name="Stockwell P."/>
            <person name="Gilligan J."/>
            <person name="Le Lec M.F."/>
            <person name="Gruber M.A.M."/>
            <person name="Quinn O."/>
            <person name="Lovegrove M."/>
            <person name="Duncan E.J."/>
            <person name="Remnant E.J."/>
            <person name="Van Eeckhoven J."/>
            <person name="Graham B."/>
            <person name="Knapp R.A."/>
            <person name="Langford K.W."/>
            <person name="Kronenberg Z."/>
            <person name="Press M.O."/>
            <person name="Eacker S.M."/>
            <person name="Wilson-Rankin E.E."/>
            <person name="Purcell J."/>
            <person name="Lester P.J."/>
            <person name="Dearden P.K."/>
        </authorList>
    </citation>
    <scope>NUCLEOTIDE SEQUENCE</scope>
    <source>
        <strain evidence="1">Volc-1</strain>
    </source>
</reference>
<evidence type="ECO:0000313" key="2">
    <source>
        <dbReference type="Proteomes" id="UP000600918"/>
    </source>
</evidence>